<organism evidence="1 2">
    <name type="scientific">Kitasatospora indigofera</name>
    <dbReference type="NCBI Taxonomy" id="67307"/>
    <lineage>
        <taxon>Bacteria</taxon>
        <taxon>Bacillati</taxon>
        <taxon>Actinomycetota</taxon>
        <taxon>Actinomycetes</taxon>
        <taxon>Kitasatosporales</taxon>
        <taxon>Streptomycetaceae</taxon>
        <taxon>Kitasatospora</taxon>
    </lineage>
</organism>
<accession>A0A918YXI9</accession>
<evidence type="ECO:0000313" key="2">
    <source>
        <dbReference type="Proteomes" id="UP000617734"/>
    </source>
</evidence>
<dbReference type="AlphaFoldDB" id="A0A918YXI9"/>
<gene>
    <name evidence="1" type="ORF">GCM10018781_80840</name>
</gene>
<dbReference type="EMBL" id="BNBO01000131">
    <property type="protein sequence ID" value="GHE28600.1"/>
    <property type="molecule type" value="Genomic_DNA"/>
</dbReference>
<protein>
    <submittedName>
        <fullName evidence="1">Uncharacterized protein</fullName>
    </submittedName>
</protein>
<dbReference type="RefSeq" id="WP_190215944.1">
    <property type="nucleotide sequence ID" value="NZ_BNBO01000131.1"/>
</dbReference>
<proteinExistence type="predicted"/>
<reference evidence="1" key="2">
    <citation type="submission" date="2020-09" db="EMBL/GenBank/DDBJ databases">
        <authorList>
            <person name="Sun Q."/>
            <person name="Ohkuma M."/>
        </authorList>
    </citation>
    <scope>NUCLEOTIDE SEQUENCE</scope>
    <source>
        <strain evidence="1">JCM 4646</strain>
    </source>
</reference>
<dbReference type="Proteomes" id="UP000617734">
    <property type="component" value="Unassembled WGS sequence"/>
</dbReference>
<comment type="caution">
    <text evidence="1">The sequence shown here is derived from an EMBL/GenBank/DDBJ whole genome shotgun (WGS) entry which is preliminary data.</text>
</comment>
<reference evidence="1" key="1">
    <citation type="journal article" date="2014" name="Int. J. Syst. Evol. Microbiol.">
        <title>Complete genome sequence of Corynebacterium casei LMG S-19264T (=DSM 44701T), isolated from a smear-ripened cheese.</title>
        <authorList>
            <consortium name="US DOE Joint Genome Institute (JGI-PGF)"/>
            <person name="Walter F."/>
            <person name="Albersmeier A."/>
            <person name="Kalinowski J."/>
            <person name="Ruckert C."/>
        </authorList>
    </citation>
    <scope>NUCLEOTIDE SEQUENCE</scope>
    <source>
        <strain evidence="1">JCM 4646</strain>
    </source>
</reference>
<keyword evidence="2" id="KW-1185">Reference proteome</keyword>
<dbReference type="GeneID" id="95358311"/>
<sequence length="126" mass="13034">MTVWWVGRRDAALVRIAERMVFFGGEPVEDPGAAELADALAELAGEYLASARGEAVRRAGVLLHEAAGELRQADRFRGTLLPVVLRHMRRAETVLDEAGGCLGLALRGVTAPSGGEAGAGVGGGVG</sequence>
<evidence type="ECO:0000313" key="1">
    <source>
        <dbReference type="EMBL" id="GHE28600.1"/>
    </source>
</evidence>
<name>A0A918YXI9_9ACTN</name>